<evidence type="ECO:0000313" key="2">
    <source>
        <dbReference type="Proteomes" id="UP000262073"/>
    </source>
</evidence>
<name>A0A346NNF3_9ALTE</name>
<organism evidence="1 2">
    <name type="scientific">Salinimonas sediminis</name>
    <dbReference type="NCBI Taxonomy" id="2303538"/>
    <lineage>
        <taxon>Bacteria</taxon>
        <taxon>Pseudomonadati</taxon>
        <taxon>Pseudomonadota</taxon>
        <taxon>Gammaproteobacteria</taxon>
        <taxon>Alteromonadales</taxon>
        <taxon>Alteromonadaceae</taxon>
        <taxon>Alteromonas/Salinimonas group</taxon>
        <taxon>Salinimonas</taxon>
    </lineage>
</organism>
<accession>A0A346NNF3</accession>
<keyword evidence="2" id="KW-1185">Reference proteome</keyword>
<dbReference type="KEGG" id="salm:D0Y50_12290"/>
<dbReference type="EMBL" id="CP031769">
    <property type="protein sequence ID" value="AXR07060.1"/>
    <property type="molecule type" value="Genomic_DNA"/>
</dbReference>
<reference evidence="1 2" key="1">
    <citation type="submission" date="2018-08" db="EMBL/GenBank/DDBJ databases">
        <title>Salinimonas sediminis sp. nov., a piezophilic bacterium isolated from a deep-sea sediment sample from the New Britain Trench.</title>
        <authorList>
            <person name="Cao J."/>
        </authorList>
    </citation>
    <scope>NUCLEOTIDE SEQUENCE [LARGE SCALE GENOMIC DNA]</scope>
    <source>
        <strain evidence="1 2">N102</strain>
    </source>
</reference>
<sequence length="87" mass="9465">MADKPAIAIPSQRHNDAVMYATLHSMAACSLHHARVLQVLSRGARLAGQAYRGQPISLLVAARQEVFKSTTNGGLTYANYGFLFYAQ</sequence>
<protein>
    <submittedName>
        <fullName evidence="1">Uncharacterized protein</fullName>
    </submittedName>
</protein>
<dbReference type="PROSITE" id="PS51257">
    <property type="entry name" value="PROKAR_LIPOPROTEIN"/>
    <property type="match status" value="1"/>
</dbReference>
<evidence type="ECO:0000313" key="1">
    <source>
        <dbReference type="EMBL" id="AXR07060.1"/>
    </source>
</evidence>
<gene>
    <name evidence="1" type="ORF">D0Y50_12290</name>
</gene>
<proteinExistence type="predicted"/>
<dbReference type="AlphaFoldDB" id="A0A346NNF3"/>
<dbReference type="Proteomes" id="UP000262073">
    <property type="component" value="Chromosome"/>
</dbReference>